<keyword evidence="2" id="KW-0472">Membrane</keyword>
<evidence type="ECO:0000256" key="2">
    <source>
        <dbReference type="SAM" id="Phobius"/>
    </source>
</evidence>
<keyword evidence="2" id="KW-0812">Transmembrane</keyword>
<protein>
    <submittedName>
        <fullName evidence="3">Uncharacterized protein</fullName>
    </submittedName>
</protein>
<name>A0AAW2P4Q6_SESRA</name>
<dbReference type="EMBL" id="JACGWJ010000018">
    <property type="protein sequence ID" value="KAL0350491.1"/>
    <property type="molecule type" value="Genomic_DNA"/>
</dbReference>
<evidence type="ECO:0000256" key="1">
    <source>
        <dbReference type="SAM" id="MobiDB-lite"/>
    </source>
</evidence>
<dbReference type="AlphaFoldDB" id="A0AAW2P4Q6"/>
<comment type="caution">
    <text evidence="3">The sequence shown here is derived from an EMBL/GenBank/DDBJ whole genome shotgun (WGS) entry which is preliminary data.</text>
</comment>
<feature type="transmembrane region" description="Helical" evidence="2">
    <location>
        <begin position="103"/>
        <end position="120"/>
    </location>
</feature>
<organism evidence="3">
    <name type="scientific">Sesamum radiatum</name>
    <name type="common">Black benniseed</name>
    <dbReference type="NCBI Taxonomy" id="300843"/>
    <lineage>
        <taxon>Eukaryota</taxon>
        <taxon>Viridiplantae</taxon>
        <taxon>Streptophyta</taxon>
        <taxon>Embryophyta</taxon>
        <taxon>Tracheophyta</taxon>
        <taxon>Spermatophyta</taxon>
        <taxon>Magnoliopsida</taxon>
        <taxon>eudicotyledons</taxon>
        <taxon>Gunneridae</taxon>
        <taxon>Pentapetalae</taxon>
        <taxon>asterids</taxon>
        <taxon>lamiids</taxon>
        <taxon>Lamiales</taxon>
        <taxon>Pedaliaceae</taxon>
        <taxon>Sesamum</taxon>
    </lineage>
</organism>
<dbReference type="PANTHER" id="PTHR22925:SF3">
    <property type="entry name" value="GLYCOSYL HYDROLASE FAMILY PROTEIN 43"/>
    <property type="match status" value="1"/>
</dbReference>
<dbReference type="PANTHER" id="PTHR22925">
    <property type="entry name" value="GLYCOSYL HYDROLASE 43 FAMILY MEMBER"/>
    <property type="match status" value="1"/>
</dbReference>
<feature type="compositionally biased region" description="Basic residues" evidence="1">
    <location>
        <begin position="156"/>
        <end position="170"/>
    </location>
</feature>
<gene>
    <name evidence="3" type="ORF">Sradi_4198300</name>
</gene>
<evidence type="ECO:0000313" key="3">
    <source>
        <dbReference type="EMBL" id="KAL0350491.1"/>
    </source>
</evidence>
<proteinExistence type="predicted"/>
<feature type="region of interest" description="Disordered" evidence="1">
    <location>
        <begin position="149"/>
        <end position="171"/>
    </location>
</feature>
<sequence>MVTKIKRAKSSKPMSRNSFVFVARFCSGFGRVRLARMFLLLPLQLFRQADIYSIEYERHNSLLAGVDHCLEDRKGIKMRMRNKYRKPTTLRCNAGSRCSTSTLVWSLVGVLLMLHLYTLISHTDVQSKEIHRDMSHRILLRELEEVEEENIQMPPPRKRSPRAAKRKPKRPTTLIDEFLDESSQIRHVFFPTIKTAVDPMKDAGNDSFYYYPGRIWLDTEEILFKPTGVVFCMMRDPGHITGMESIKMVPLTTLTKKEQHG</sequence>
<reference evidence="3" key="1">
    <citation type="submission" date="2020-06" db="EMBL/GenBank/DDBJ databases">
        <authorList>
            <person name="Li T."/>
            <person name="Hu X."/>
            <person name="Zhang T."/>
            <person name="Song X."/>
            <person name="Zhang H."/>
            <person name="Dai N."/>
            <person name="Sheng W."/>
            <person name="Hou X."/>
            <person name="Wei L."/>
        </authorList>
    </citation>
    <scope>NUCLEOTIDE SEQUENCE</scope>
    <source>
        <strain evidence="3">G02</strain>
        <tissue evidence="3">Leaf</tissue>
    </source>
</reference>
<reference evidence="3" key="2">
    <citation type="journal article" date="2024" name="Plant">
        <title>Genomic evolution and insights into agronomic trait innovations of Sesamum species.</title>
        <authorList>
            <person name="Miao H."/>
            <person name="Wang L."/>
            <person name="Qu L."/>
            <person name="Liu H."/>
            <person name="Sun Y."/>
            <person name="Le M."/>
            <person name="Wang Q."/>
            <person name="Wei S."/>
            <person name="Zheng Y."/>
            <person name="Lin W."/>
            <person name="Duan Y."/>
            <person name="Cao H."/>
            <person name="Xiong S."/>
            <person name="Wang X."/>
            <person name="Wei L."/>
            <person name="Li C."/>
            <person name="Ma Q."/>
            <person name="Ju M."/>
            <person name="Zhao R."/>
            <person name="Li G."/>
            <person name="Mu C."/>
            <person name="Tian Q."/>
            <person name="Mei H."/>
            <person name="Zhang T."/>
            <person name="Gao T."/>
            <person name="Zhang H."/>
        </authorList>
    </citation>
    <scope>NUCLEOTIDE SEQUENCE</scope>
    <source>
        <strain evidence="3">G02</strain>
    </source>
</reference>
<keyword evidence="2" id="KW-1133">Transmembrane helix</keyword>
<accession>A0AAW2P4Q6</accession>